<dbReference type="PROSITE" id="PS00678">
    <property type="entry name" value="WD_REPEATS_1"/>
    <property type="match status" value="2"/>
</dbReference>
<dbReference type="OrthoDB" id="538223at2759"/>
<dbReference type="InterPro" id="IPR036322">
    <property type="entry name" value="WD40_repeat_dom_sf"/>
</dbReference>
<comment type="caution">
    <text evidence="6">The sequence shown here is derived from an EMBL/GenBank/DDBJ whole genome shotgun (WGS) entry which is preliminary data.</text>
</comment>
<organism evidence="6 7">
    <name type="scientific">Mytilus edulis</name>
    <name type="common">Blue mussel</name>
    <dbReference type="NCBI Taxonomy" id="6550"/>
    <lineage>
        <taxon>Eukaryota</taxon>
        <taxon>Metazoa</taxon>
        <taxon>Spiralia</taxon>
        <taxon>Lophotrochozoa</taxon>
        <taxon>Mollusca</taxon>
        <taxon>Bivalvia</taxon>
        <taxon>Autobranchia</taxon>
        <taxon>Pteriomorphia</taxon>
        <taxon>Mytilida</taxon>
        <taxon>Mytiloidea</taxon>
        <taxon>Mytilidae</taxon>
        <taxon>Mytilinae</taxon>
        <taxon>Mytilus</taxon>
    </lineage>
</organism>
<dbReference type="InterPro" id="IPR001496">
    <property type="entry name" value="SOCS_box"/>
</dbReference>
<proteinExistence type="predicted"/>
<dbReference type="PROSITE" id="PS50225">
    <property type="entry name" value="SOCS"/>
    <property type="match status" value="1"/>
</dbReference>
<dbReference type="Proteomes" id="UP000683360">
    <property type="component" value="Unassembled WGS sequence"/>
</dbReference>
<reference evidence="6" key="1">
    <citation type="submission" date="2021-03" db="EMBL/GenBank/DDBJ databases">
        <authorList>
            <person name="Bekaert M."/>
        </authorList>
    </citation>
    <scope>NUCLEOTIDE SEQUENCE</scope>
</reference>
<dbReference type="SMART" id="SM00253">
    <property type="entry name" value="SOCS"/>
    <property type="match status" value="1"/>
</dbReference>
<dbReference type="PRINTS" id="PR00320">
    <property type="entry name" value="GPROTEINBRPT"/>
</dbReference>
<dbReference type="GO" id="GO:0000209">
    <property type="term" value="P:protein polyubiquitination"/>
    <property type="evidence" value="ECO:0007669"/>
    <property type="project" value="TreeGrafter"/>
</dbReference>
<gene>
    <name evidence="6" type="ORF">MEDL_42654</name>
</gene>
<feature type="repeat" description="WD" evidence="4">
    <location>
        <begin position="320"/>
        <end position="361"/>
    </location>
</feature>
<dbReference type="SUPFAM" id="SSF50978">
    <property type="entry name" value="WD40 repeat-like"/>
    <property type="match status" value="1"/>
</dbReference>
<feature type="repeat" description="WD" evidence="4">
    <location>
        <begin position="179"/>
        <end position="221"/>
    </location>
</feature>
<dbReference type="InterPro" id="IPR001680">
    <property type="entry name" value="WD40_rpt"/>
</dbReference>
<dbReference type="PROSITE" id="PS50082">
    <property type="entry name" value="WD_REPEATS_2"/>
    <property type="match status" value="4"/>
</dbReference>
<keyword evidence="7" id="KW-1185">Reference proteome</keyword>
<sequence>MRTTSSRPSGFQCIDSDDIKRLKQTDVQLHPLTLPITHRTNKLIITTRSPSGAKTCAWSPDNSYFAWPCGGGKVELVPWDNRENKIVLNEDILLYEDAENVTLHLDGNLQHQDEQRPTRILDGVEVVWSVAFGSGSTKGDNTLTWKHLKVDEGLLLATGHQNGNIKVWDCNTGKLLLMLKDHKDIVKSLNFAPDGSLILLSGSRDGTIKFWDLNDDGNMYKSLRGNTKWVYDTKWSPKCDMIASVGSGKTVILWDLLNNYSPSHLHGHYHDVIGCCFSPDGALLATASFDTRVILWDVYTGQSLQELCHMYPPPRPIFAAGANEFYIRGISFHPHGQMVLTINDDGYVRCWDLEEDDNDPSYVVEQANALYCTFSPKGQRISVGDKDGTIRFYQTPPKVARLQHLCRMVVRNHVKSTKIDFLRLPCRIKEYLKYHNFTKTG</sequence>
<dbReference type="Gene3D" id="2.130.10.10">
    <property type="entry name" value="YVTN repeat-like/Quinoprotein amine dehydrogenase"/>
    <property type="match status" value="2"/>
</dbReference>
<keyword evidence="3" id="KW-0833">Ubl conjugation pathway</keyword>
<dbReference type="SUPFAM" id="SSF158235">
    <property type="entry name" value="SOCS box-like"/>
    <property type="match status" value="1"/>
</dbReference>
<dbReference type="InterPro" id="IPR015943">
    <property type="entry name" value="WD40/YVTN_repeat-like_dom_sf"/>
</dbReference>
<feature type="domain" description="SOCS box" evidence="5">
    <location>
        <begin position="402"/>
        <end position="438"/>
    </location>
</feature>
<feature type="repeat" description="WD" evidence="4">
    <location>
        <begin position="223"/>
        <end position="256"/>
    </location>
</feature>
<dbReference type="InterPro" id="IPR036036">
    <property type="entry name" value="SOCS_box-like_dom_sf"/>
</dbReference>
<dbReference type="InterPro" id="IPR051983">
    <property type="entry name" value="WSB_SOCS-box_domain"/>
</dbReference>
<dbReference type="GO" id="GO:0035556">
    <property type="term" value="P:intracellular signal transduction"/>
    <property type="evidence" value="ECO:0007669"/>
    <property type="project" value="InterPro"/>
</dbReference>
<evidence type="ECO:0000256" key="4">
    <source>
        <dbReference type="PROSITE-ProRule" id="PRU00221"/>
    </source>
</evidence>
<evidence type="ECO:0000256" key="1">
    <source>
        <dbReference type="ARBA" id="ARBA00022574"/>
    </source>
</evidence>
<dbReference type="PANTHER" id="PTHR15622:SF2">
    <property type="entry name" value="U4_U6 SMALL NUCLEAR RIBONUCLEOPROTEIN PRP4"/>
    <property type="match status" value="1"/>
</dbReference>
<dbReference type="CDD" id="cd03717">
    <property type="entry name" value="SOCS_SOCS_like"/>
    <property type="match status" value="1"/>
</dbReference>
<dbReference type="AlphaFoldDB" id="A0A8S3T7K6"/>
<evidence type="ECO:0000313" key="6">
    <source>
        <dbReference type="EMBL" id="CAG2229883.1"/>
    </source>
</evidence>
<accession>A0A8S3T7K6</accession>
<dbReference type="SMART" id="SM00320">
    <property type="entry name" value="WD40"/>
    <property type="match status" value="6"/>
</dbReference>
<keyword evidence="1 4" id="KW-0853">WD repeat</keyword>
<dbReference type="CDD" id="cd00200">
    <property type="entry name" value="WD40"/>
    <property type="match status" value="1"/>
</dbReference>
<protein>
    <submittedName>
        <fullName evidence="6">WSB1</fullName>
    </submittedName>
</protein>
<dbReference type="PANTHER" id="PTHR15622">
    <property type="entry name" value="WD40 REPEAT PROTEIN"/>
    <property type="match status" value="1"/>
</dbReference>
<evidence type="ECO:0000313" key="7">
    <source>
        <dbReference type="Proteomes" id="UP000683360"/>
    </source>
</evidence>
<feature type="repeat" description="WD" evidence="4">
    <location>
        <begin position="265"/>
        <end position="306"/>
    </location>
</feature>
<dbReference type="Gene3D" id="1.10.750.20">
    <property type="entry name" value="SOCS box"/>
    <property type="match status" value="1"/>
</dbReference>
<dbReference type="EMBL" id="CAJPWZ010002038">
    <property type="protein sequence ID" value="CAG2229883.1"/>
    <property type="molecule type" value="Genomic_DNA"/>
</dbReference>
<dbReference type="InterPro" id="IPR020472">
    <property type="entry name" value="WD40_PAC1"/>
</dbReference>
<dbReference type="Pfam" id="PF07525">
    <property type="entry name" value="SOCS_box"/>
    <property type="match status" value="1"/>
</dbReference>
<evidence type="ECO:0000259" key="5">
    <source>
        <dbReference type="PROSITE" id="PS50225"/>
    </source>
</evidence>
<evidence type="ECO:0000256" key="3">
    <source>
        <dbReference type="ARBA" id="ARBA00022786"/>
    </source>
</evidence>
<keyword evidence="2" id="KW-0677">Repeat</keyword>
<dbReference type="PROSITE" id="PS50294">
    <property type="entry name" value="WD_REPEATS_REGION"/>
    <property type="match status" value="2"/>
</dbReference>
<dbReference type="Pfam" id="PF00400">
    <property type="entry name" value="WD40"/>
    <property type="match status" value="5"/>
</dbReference>
<evidence type="ECO:0000256" key="2">
    <source>
        <dbReference type="ARBA" id="ARBA00022737"/>
    </source>
</evidence>
<dbReference type="SMART" id="SM00969">
    <property type="entry name" value="SOCS_box"/>
    <property type="match status" value="1"/>
</dbReference>
<dbReference type="InterPro" id="IPR019775">
    <property type="entry name" value="WD40_repeat_CS"/>
</dbReference>
<name>A0A8S3T7K6_MYTED</name>